<dbReference type="AlphaFoldDB" id="A0A086K2M0"/>
<dbReference type="GO" id="GO:0061929">
    <property type="term" value="F:gamma-glutamylaminecyclotransferase activity"/>
    <property type="evidence" value="ECO:0007669"/>
    <property type="project" value="InterPro"/>
</dbReference>
<dbReference type="PANTHER" id="PTHR12510:SF4">
    <property type="entry name" value="GAMMA-GLUTAMYLAMINECYCLOTRANSFERASE"/>
    <property type="match status" value="1"/>
</dbReference>
<sequence>MEEDVEGTSAVLSLGCRSPLEEFFGENAGGLSAATRRISRSSLLASKLGDAASQNTACQTESSIIFDGEGSPRSDGDSTRGNSPPFRSSEDTTDKRFDQRARGEACASCEALSRSCGASCTPLRDEEEPDLACDATPLVVTLSPSSASAQVYRHLVFVYGTLKRGMPNHHIFTRIASEASLTDQKAECVSERKANCASQAASQAVGAAGSPDALRESLEEAAEGLDETESPRQVVYLFDAVTTEPYPLFMDANQRYRPCLFDARGLGQKVRGEVYAVTDEILQSLDTFERVPHHYRRRSIRVQVVPDSAPAGSPSEVSAHVYFNVHADVLARVLNLEGGAKRCEEKTRGCAAKGDAAEEVTYIHNYDSSHAQLYVPRFKPPDDCSTLRLPSAKGIFRTATGIGSLSEVYPANADIRRSRTLPSLSTPE</sequence>
<feature type="active site" description="Proton acceptor" evidence="2">
    <location>
        <position position="289"/>
    </location>
</feature>
<dbReference type="InterPro" id="IPR036568">
    <property type="entry name" value="GGCT-like_sf"/>
</dbReference>
<dbReference type="Proteomes" id="UP000028828">
    <property type="component" value="Unassembled WGS sequence"/>
</dbReference>
<evidence type="ECO:0000313" key="6">
    <source>
        <dbReference type="Proteomes" id="UP000028828"/>
    </source>
</evidence>
<feature type="region of interest" description="Disordered" evidence="3">
    <location>
        <begin position="61"/>
        <end position="97"/>
    </location>
</feature>
<dbReference type="InterPro" id="IPR009288">
    <property type="entry name" value="AIG2-like_dom"/>
</dbReference>
<evidence type="ECO:0000256" key="3">
    <source>
        <dbReference type="SAM" id="MobiDB-lite"/>
    </source>
</evidence>
<dbReference type="VEuPathDB" id="ToxoDB:TGP89_240960"/>
<dbReference type="Pfam" id="PF06094">
    <property type="entry name" value="GGACT"/>
    <property type="match status" value="1"/>
</dbReference>
<comment type="caution">
    <text evidence="5">The sequence shown here is derived from an EMBL/GenBank/DDBJ whole genome shotgun (WGS) entry which is preliminary data.</text>
</comment>
<feature type="domain" description="Gamma-glutamylcyclotransferase AIG2-like" evidence="4">
    <location>
        <begin position="241"/>
        <end position="324"/>
    </location>
</feature>
<evidence type="ECO:0000256" key="2">
    <source>
        <dbReference type="PIRSR" id="PIRSR639126-1"/>
    </source>
</evidence>
<gene>
    <name evidence="5" type="ORF">TGP89_240960</name>
</gene>
<accession>A0A086K2M0</accession>
<evidence type="ECO:0000313" key="5">
    <source>
        <dbReference type="EMBL" id="KFG38638.1"/>
    </source>
</evidence>
<evidence type="ECO:0000259" key="4">
    <source>
        <dbReference type="Pfam" id="PF06094"/>
    </source>
</evidence>
<dbReference type="OrthoDB" id="113620at2759"/>
<dbReference type="EMBL" id="AEYI02001335">
    <property type="protein sequence ID" value="KFG38638.1"/>
    <property type="molecule type" value="Genomic_DNA"/>
</dbReference>
<reference evidence="5 6" key="1">
    <citation type="submission" date="2014-03" db="EMBL/GenBank/DDBJ databases">
        <authorList>
            <person name="Sibley D."/>
            <person name="Venepally P."/>
            <person name="Karamycheva S."/>
            <person name="Hadjithomas M."/>
            <person name="Khan A."/>
            <person name="Brunk B."/>
            <person name="Roos D."/>
            <person name="Caler E."/>
            <person name="Lorenzi H."/>
        </authorList>
    </citation>
    <scope>NUCLEOTIDE SEQUENCE [LARGE SCALE GENOMIC DNA]</scope>
    <source>
        <strain evidence="6">p89</strain>
    </source>
</reference>
<protein>
    <submittedName>
        <fullName evidence="5">AIG2 family protein</fullName>
    </submittedName>
</protein>
<dbReference type="GO" id="GO:0005829">
    <property type="term" value="C:cytosol"/>
    <property type="evidence" value="ECO:0007669"/>
    <property type="project" value="TreeGrafter"/>
</dbReference>
<dbReference type="InterPro" id="IPR013024">
    <property type="entry name" value="GGCT-like"/>
</dbReference>
<comment type="similarity">
    <text evidence="1">Belongs to the gamma-glutamylcyclotransferase family.</text>
</comment>
<dbReference type="Gene3D" id="3.10.490.10">
    <property type="entry name" value="Gamma-glutamyl cyclotransferase-like"/>
    <property type="match status" value="1"/>
</dbReference>
<proteinExistence type="inferred from homology"/>
<organism evidence="5 6">
    <name type="scientific">Toxoplasma gondii p89</name>
    <dbReference type="NCBI Taxonomy" id="943119"/>
    <lineage>
        <taxon>Eukaryota</taxon>
        <taxon>Sar</taxon>
        <taxon>Alveolata</taxon>
        <taxon>Apicomplexa</taxon>
        <taxon>Conoidasida</taxon>
        <taxon>Coccidia</taxon>
        <taxon>Eucoccidiorida</taxon>
        <taxon>Eimeriorina</taxon>
        <taxon>Sarcocystidae</taxon>
        <taxon>Toxoplasma</taxon>
    </lineage>
</organism>
<feature type="compositionally biased region" description="Basic and acidic residues" evidence="3">
    <location>
        <begin position="88"/>
        <end position="97"/>
    </location>
</feature>
<dbReference type="CDD" id="cd06661">
    <property type="entry name" value="GGCT_like"/>
    <property type="match status" value="1"/>
</dbReference>
<dbReference type="SUPFAM" id="SSF110857">
    <property type="entry name" value="Gamma-glutamyl cyclotransferase-like"/>
    <property type="match status" value="2"/>
</dbReference>
<dbReference type="PANTHER" id="PTHR12510">
    <property type="entry name" value="TROPONIN C-AKIN-1 PROTEIN"/>
    <property type="match status" value="1"/>
</dbReference>
<evidence type="ECO:0000256" key="1">
    <source>
        <dbReference type="ARBA" id="ARBA00008861"/>
    </source>
</evidence>
<dbReference type="InterPro" id="IPR039126">
    <property type="entry name" value="GGACT"/>
</dbReference>
<name>A0A086K2M0_TOXGO</name>